<dbReference type="InterPro" id="IPR006978">
    <property type="entry name" value="Nre_N"/>
</dbReference>
<comment type="function">
    <text evidence="1">Involved in DNA damage repair.</text>
</comment>
<accession>A0A7C4D2X7</accession>
<gene>
    <name evidence="4" type="ORF">ENU21_01895</name>
</gene>
<keyword evidence="1" id="KW-0227">DNA damage</keyword>
<dbReference type="EMBL" id="DTBQ01000055">
    <property type="protein sequence ID" value="HGM46492.1"/>
    <property type="molecule type" value="Genomic_DNA"/>
</dbReference>
<evidence type="ECO:0000256" key="1">
    <source>
        <dbReference type="HAMAP-Rule" id="MF_02096"/>
    </source>
</evidence>
<dbReference type="GO" id="GO:0006281">
    <property type="term" value="P:DNA repair"/>
    <property type="evidence" value="ECO:0007669"/>
    <property type="project" value="UniProtKB-UniRule"/>
</dbReference>
<proteinExistence type="inferred from homology"/>
<dbReference type="PANTHER" id="PTHR38136:SF2">
    <property type="entry name" value="DNA REPAIR PROTEIN"/>
    <property type="match status" value="1"/>
</dbReference>
<name>A0A7C4D2X7_THEPE</name>
<dbReference type="InterPro" id="IPR006979">
    <property type="entry name" value="Nre_C"/>
</dbReference>
<evidence type="ECO:0000259" key="3">
    <source>
        <dbReference type="Pfam" id="PF04895"/>
    </source>
</evidence>
<dbReference type="PANTHER" id="PTHR38136">
    <property type="entry name" value="DNA REPAIR PROTEIN"/>
    <property type="match status" value="1"/>
</dbReference>
<dbReference type="AlphaFoldDB" id="A0A7C4D2X7"/>
<dbReference type="InterPro" id="IPR033167">
    <property type="entry name" value="Nre"/>
</dbReference>
<comment type="caution">
    <text evidence="4">The sequence shown here is derived from an EMBL/GenBank/DDBJ whole genome shotgun (WGS) entry which is preliminary data.</text>
</comment>
<protein>
    <recommendedName>
        <fullName evidence="1">DNA repair protein</fullName>
    </recommendedName>
</protein>
<feature type="domain" description="Archaeal Nre C-terminal" evidence="3">
    <location>
        <begin position="320"/>
        <end position="418"/>
    </location>
</feature>
<dbReference type="HAMAP" id="MF_02096">
    <property type="entry name" value="Nre"/>
    <property type="match status" value="1"/>
</dbReference>
<evidence type="ECO:0000259" key="2">
    <source>
        <dbReference type="Pfam" id="PF04894"/>
    </source>
</evidence>
<feature type="domain" description="Archaeal Nre N-terminal" evidence="2">
    <location>
        <begin position="32"/>
        <end position="298"/>
    </location>
</feature>
<evidence type="ECO:0000313" key="4">
    <source>
        <dbReference type="EMBL" id="HGM46492.1"/>
    </source>
</evidence>
<comment type="similarity">
    <text evidence="1">Belongs to the Nre family.</text>
</comment>
<sequence length="422" mass="47451">MYLRGREQRAAEAVLTRRSPELCTSCKGSRRLCGLPECPILVKIREQLKLEKLQGLRELQSATPPSVLVGEHGYPHVRVGANLPLSDESEPALFEDPSSWWGKLSLYEIVRLRAKLVFSYEVVHVGSAAAAALEAVREAAASVKPVDSEAFFRKPPVFRLRFDPLLKPVGLSGHVEKLQLASNPSIPRRVDSLAEDRVKARRALIELYSYGFDVYYLQRLLTSGLLGVEKRLVPTRWAITAVDKTLGDYLLGRVRGYPEISEYEVYHSSYVGNRYVILLMPGSWAMEMVEVWMPHSVWVPSERAHIYAIHEWSDGRASGEDGGYQAIRFAVLENLARRGKQAVCLAIREITPEYFAPVGNWQIREGVRNALRGSPLRARTLEEALQEVGQLTLTPLSEILSRSVLLRSLRAQKSLLEFFATS</sequence>
<comment type="caution">
    <text evidence="1">Lacks conserved residue(s) required for the propagation of feature annotation.</text>
</comment>
<organism evidence="4">
    <name type="scientific">Thermofilum pendens</name>
    <dbReference type="NCBI Taxonomy" id="2269"/>
    <lineage>
        <taxon>Archaea</taxon>
        <taxon>Thermoproteota</taxon>
        <taxon>Thermoprotei</taxon>
        <taxon>Thermofilales</taxon>
        <taxon>Thermofilaceae</taxon>
        <taxon>Thermofilum</taxon>
    </lineage>
</organism>
<reference evidence="4" key="1">
    <citation type="journal article" date="2020" name="mSystems">
        <title>Genome- and Community-Level Interaction Insights into Carbon Utilization and Element Cycling Functions of Hydrothermarchaeota in Hydrothermal Sediment.</title>
        <authorList>
            <person name="Zhou Z."/>
            <person name="Liu Y."/>
            <person name="Xu W."/>
            <person name="Pan J."/>
            <person name="Luo Z.H."/>
            <person name="Li M."/>
        </authorList>
    </citation>
    <scope>NUCLEOTIDE SEQUENCE</scope>
    <source>
        <strain evidence="4">SpSt-649</strain>
    </source>
</reference>
<dbReference type="Pfam" id="PF04895">
    <property type="entry name" value="Nre_C"/>
    <property type="match status" value="1"/>
</dbReference>
<keyword evidence="1" id="KW-0234">DNA repair</keyword>
<dbReference type="Pfam" id="PF04894">
    <property type="entry name" value="Nre_N"/>
    <property type="match status" value="1"/>
</dbReference>